<evidence type="ECO:0000313" key="3">
    <source>
        <dbReference type="Proteomes" id="UP000199379"/>
    </source>
</evidence>
<accession>A0A1H6QAE8</accession>
<evidence type="ECO:0000313" key="2">
    <source>
        <dbReference type="EMBL" id="SEI38826.1"/>
    </source>
</evidence>
<evidence type="ECO:0000256" key="1">
    <source>
        <dbReference type="SAM" id="SignalP"/>
    </source>
</evidence>
<reference evidence="2 3" key="1">
    <citation type="submission" date="2016-10" db="EMBL/GenBank/DDBJ databases">
        <authorList>
            <person name="de Groot N.N."/>
        </authorList>
    </citation>
    <scope>NUCLEOTIDE SEQUENCE [LARGE SCALE GENOMIC DNA]</scope>
    <source>
        <strain evidence="2 3">DSM 29340</strain>
    </source>
</reference>
<name>A0A1H6QAE8_9RHOB</name>
<dbReference type="RefSeq" id="WP_092361278.1">
    <property type="nucleotide sequence ID" value="NZ_BMGV01000001.1"/>
</dbReference>
<sequence length="143" mass="16308">MQGIKRAAIAVALVTSFWIGGAAAQVRDSVFTDYDSYSSYVDRSIMSRQFGPFIQAMGGRDEYTSEQLAGVERQFTQIYPVDFEEGGTFNRRELGSGIMQEGRYFRTGDRYVYYYALLHQRDDSLIVLEFALNSDAEVIMNKF</sequence>
<evidence type="ECO:0008006" key="4">
    <source>
        <dbReference type="Google" id="ProtNLM"/>
    </source>
</evidence>
<keyword evidence="3" id="KW-1185">Reference proteome</keyword>
<gene>
    <name evidence="2" type="ORF">SAMN05444007_1012</name>
</gene>
<organism evidence="2 3">
    <name type="scientific">Cribrihabitans marinus</name>
    <dbReference type="NCBI Taxonomy" id="1227549"/>
    <lineage>
        <taxon>Bacteria</taxon>
        <taxon>Pseudomonadati</taxon>
        <taxon>Pseudomonadota</taxon>
        <taxon>Alphaproteobacteria</taxon>
        <taxon>Rhodobacterales</taxon>
        <taxon>Paracoccaceae</taxon>
        <taxon>Cribrihabitans</taxon>
    </lineage>
</organism>
<dbReference type="AlphaFoldDB" id="A0A1H6QAE8"/>
<feature type="chain" id="PRO_5011771552" description="DUF3887 domain-containing protein" evidence="1">
    <location>
        <begin position="25"/>
        <end position="143"/>
    </location>
</feature>
<protein>
    <recommendedName>
        <fullName evidence="4">DUF3887 domain-containing protein</fullName>
    </recommendedName>
</protein>
<keyword evidence="1" id="KW-0732">Signal</keyword>
<dbReference type="OrthoDB" id="7742632at2"/>
<feature type="signal peptide" evidence="1">
    <location>
        <begin position="1"/>
        <end position="24"/>
    </location>
</feature>
<proteinExistence type="predicted"/>
<dbReference type="EMBL" id="FNYD01000001">
    <property type="protein sequence ID" value="SEI38826.1"/>
    <property type="molecule type" value="Genomic_DNA"/>
</dbReference>
<dbReference type="Proteomes" id="UP000199379">
    <property type="component" value="Unassembled WGS sequence"/>
</dbReference>